<dbReference type="AlphaFoldDB" id="A0A816W0J6"/>
<protein>
    <submittedName>
        <fullName evidence="1">Uncharacterized protein</fullName>
    </submittedName>
</protein>
<accession>A0A816W0J6</accession>
<name>A0A816W0J6_9BILA</name>
<gene>
    <name evidence="1" type="ORF">MBJ925_LOCUS26894</name>
</gene>
<dbReference type="Proteomes" id="UP000663824">
    <property type="component" value="Unassembled WGS sequence"/>
</dbReference>
<dbReference type="EMBL" id="CAJNRE010014320">
    <property type="protein sequence ID" value="CAF2126796.1"/>
    <property type="molecule type" value="Genomic_DNA"/>
</dbReference>
<proteinExistence type="predicted"/>
<comment type="caution">
    <text evidence="1">The sequence shown here is derived from an EMBL/GenBank/DDBJ whole genome shotgun (WGS) entry which is preliminary data.</text>
</comment>
<evidence type="ECO:0000313" key="1">
    <source>
        <dbReference type="EMBL" id="CAF2126796.1"/>
    </source>
</evidence>
<organism evidence="1 2">
    <name type="scientific">Rotaria magnacalcarata</name>
    <dbReference type="NCBI Taxonomy" id="392030"/>
    <lineage>
        <taxon>Eukaryota</taxon>
        <taxon>Metazoa</taxon>
        <taxon>Spiralia</taxon>
        <taxon>Gnathifera</taxon>
        <taxon>Rotifera</taxon>
        <taxon>Eurotatoria</taxon>
        <taxon>Bdelloidea</taxon>
        <taxon>Philodinida</taxon>
        <taxon>Philodinidae</taxon>
        <taxon>Rotaria</taxon>
    </lineage>
</organism>
<sequence>MVADNLAAHVVGGFQLSFTHGYFCRRCLIKYSDKNLPISANKARSRTIIDHDKIVQQIVHNNHASPFIDVIGASPLQNLIDFHSTISLPGDVMHDYMEGVCPLVVMCILKQASSMRLTTYANIEEQMNKFNYGYFDGRNRPPSIQVKHMEKDHIGATATQKLCIFRFFPMIFNRFIHDVPSFIVYKQLREILDLIMSIPFRRHWLPVLKDLLIAFHASMVSYFPRKLVPKVHFVCEYDEIINDFGSVKKYWYCRYEASHAYFKKIAMRSGNFKNVPKMLATRYSLKQTFRLSRLFRFNDSNYALGIKAVKDNLFSTKIKHILIKHFGPIDFENDLIQCKSLSHENIEYHKSSVYIIGLRNSDEQPLFGQIASILKKEEKWWLLMDKLETIVYDEQLFAWKLESINKFCVVDPYDLEYYHQGLDIYEINNASYVSFIGRFTLH</sequence>
<reference evidence="1" key="1">
    <citation type="submission" date="2021-02" db="EMBL/GenBank/DDBJ databases">
        <authorList>
            <person name="Nowell W R."/>
        </authorList>
    </citation>
    <scope>NUCLEOTIDE SEQUENCE</scope>
</reference>
<evidence type="ECO:0000313" key="2">
    <source>
        <dbReference type="Proteomes" id="UP000663824"/>
    </source>
</evidence>